<keyword evidence="2" id="KW-1185">Reference proteome</keyword>
<protein>
    <submittedName>
        <fullName evidence="1">Integrase catalytic domain-containing protein</fullName>
    </submittedName>
</protein>
<dbReference type="PANTHER" id="PTHR47331">
    <property type="entry name" value="PHD-TYPE DOMAIN-CONTAINING PROTEIN"/>
    <property type="match status" value="1"/>
</dbReference>
<dbReference type="PANTHER" id="PTHR47331:SF1">
    <property type="entry name" value="GAG-LIKE PROTEIN"/>
    <property type="match status" value="1"/>
</dbReference>
<accession>A0A8X6WC61</accession>
<dbReference type="AlphaFoldDB" id="A0A8X6WC61"/>
<dbReference type="Pfam" id="PF05380">
    <property type="entry name" value="Peptidase_A17"/>
    <property type="match status" value="1"/>
</dbReference>
<comment type="caution">
    <text evidence="1">The sequence shown here is derived from an EMBL/GenBank/DDBJ whole genome shotgun (WGS) entry which is preliminary data.</text>
</comment>
<name>A0A8X6WC61_TRICX</name>
<dbReference type="Gene3D" id="3.30.70.270">
    <property type="match status" value="1"/>
</dbReference>
<evidence type="ECO:0000313" key="1">
    <source>
        <dbReference type="EMBL" id="GFY32203.1"/>
    </source>
</evidence>
<dbReference type="EMBL" id="BMAU01021402">
    <property type="protein sequence ID" value="GFY32203.1"/>
    <property type="molecule type" value="Genomic_DNA"/>
</dbReference>
<sequence>MCDFLGIAIEKINSSVSGLNSLKQNLKGKANTLIFNKSGTFRENVEFFVTEKITGLTPSVTLDVSEIKIPEFLELSDPYFYEAKEIHALLNADIFFRIIKDNVYKVNKELLFRETEFGWIAGGRLQGTNTNNFSCYFLKDNDSVDDTLKLFFELEYLGIKDDPCYRKDDQAMNIFKETVQYNNNRYVVELPFRKHWNELSNNISVAKQRFQKLWGRLRRDKTLYTQYKETIQDYLNQGIIEKVNDTEINVHKPMYYLPHQAIKKEGRVTTSTRIVFDAASHQANELSLNDCLWPGPNLNPNLLDVLINFRLNRVAISSDIRQAFLQICLADKHKDFVRFLWTDSNPRIGEKLTLQVYRFNRVIFGVNSSPFLLAATIKYHIEKYNEIHPITVQHLDSFMYVDDWITGQDTREEALFISRHAKNIMKEAGMEMRKWISNDTVLMAQWAAEGFDTHPMDASIRLGTNKTKVLGMAWQTLDDCLTLDTKDNLRIPRLVLDSTNDEVSDLIEIHIFCDASKLAYGAAAYVKVRKQNEVLVNLITSKTRVAPLKAVTLPRLELLGALVAARLSSRVQEIVRKKKECKVVQEISKLTDPDSWFHCSGQDNPSDFLSRGLSVDTLISNNKWWTGPAFLRTDELPKTVSECTELNEVDYLPELKSKDSKEHTVLTLNFNQTFFDHLLSRSNKFLTIVRVLSFLYRFLFNIRNPTNKKTGPLTSDEMKEAEIYLMKQVQLSSFYKEIRAMQNGVGICNKSKILNLSPFLDDKGIIRVGGRLKHSRLPYSSKHPILLPAKSKLTIIIVKYYHEKYFSSWAPTFTLSG</sequence>
<gene>
    <name evidence="1" type="primary">AVEN_153829_1</name>
    <name evidence="1" type="ORF">TNCV_3557111</name>
</gene>
<dbReference type="Gene3D" id="3.10.10.10">
    <property type="entry name" value="HIV Type 1 Reverse Transcriptase, subunit A, domain 1"/>
    <property type="match status" value="1"/>
</dbReference>
<proteinExistence type="predicted"/>
<dbReference type="SUPFAM" id="SSF56672">
    <property type="entry name" value="DNA/RNA polymerases"/>
    <property type="match status" value="1"/>
</dbReference>
<dbReference type="InterPro" id="IPR008042">
    <property type="entry name" value="Retrotrans_Pao"/>
</dbReference>
<evidence type="ECO:0000313" key="2">
    <source>
        <dbReference type="Proteomes" id="UP000887159"/>
    </source>
</evidence>
<reference evidence="1" key="1">
    <citation type="submission" date="2020-08" db="EMBL/GenBank/DDBJ databases">
        <title>Multicomponent nature underlies the extraordinary mechanical properties of spider dragline silk.</title>
        <authorList>
            <person name="Kono N."/>
            <person name="Nakamura H."/>
            <person name="Mori M."/>
            <person name="Yoshida Y."/>
            <person name="Ohtoshi R."/>
            <person name="Malay A.D."/>
            <person name="Moran D.A.P."/>
            <person name="Tomita M."/>
            <person name="Numata K."/>
            <person name="Arakawa K."/>
        </authorList>
    </citation>
    <scope>NUCLEOTIDE SEQUENCE</scope>
</reference>
<dbReference type="Proteomes" id="UP000887159">
    <property type="component" value="Unassembled WGS sequence"/>
</dbReference>
<dbReference type="InterPro" id="IPR043128">
    <property type="entry name" value="Rev_trsase/Diguanyl_cyclase"/>
</dbReference>
<dbReference type="InterPro" id="IPR043502">
    <property type="entry name" value="DNA/RNA_pol_sf"/>
</dbReference>
<dbReference type="GO" id="GO:0071897">
    <property type="term" value="P:DNA biosynthetic process"/>
    <property type="evidence" value="ECO:0007669"/>
    <property type="project" value="UniProtKB-ARBA"/>
</dbReference>
<organism evidence="1 2">
    <name type="scientific">Trichonephila clavipes</name>
    <name type="common">Golden silk orbweaver</name>
    <name type="synonym">Nephila clavipes</name>
    <dbReference type="NCBI Taxonomy" id="2585209"/>
    <lineage>
        <taxon>Eukaryota</taxon>
        <taxon>Metazoa</taxon>
        <taxon>Ecdysozoa</taxon>
        <taxon>Arthropoda</taxon>
        <taxon>Chelicerata</taxon>
        <taxon>Arachnida</taxon>
        <taxon>Araneae</taxon>
        <taxon>Araneomorphae</taxon>
        <taxon>Entelegynae</taxon>
        <taxon>Araneoidea</taxon>
        <taxon>Nephilidae</taxon>
        <taxon>Trichonephila</taxon>
    </lineage>
</organism>